<sequence length="233" mass="24605">MNLDGQDPVAETSKTTTSRRRGTLRRRAIFAAAAVSAALVLSACTANDPLAQQAKAGYDKNYIAGDGSVTEYALGKRTDPVDFTGKLYDGTEIASKSFEGKVTVLNFWYAACAPCRVEAPDLEALNKELSPQGAEFYGVNIRDSEGTATPFMRTFNLSYPSFNDKDGAVLLAVAAQVPPAAVPTTLVLDKDRRVAARILGLADKSTLKALITSTLAESGATESGAASPTEKSE</sequence>
<dbReference type="AlphaFoldDB" id="A9WS01"/>
<dbReference type="PANTHER" id="PTHR42852">
    <property type="entry name" value="THIOL:DISULFIDE INTERCHANGE PROTEIN DSBE"/>
    <property type="match status" value="1"/>
</dbReference>
<dbReference type="GO" id="GO:0016491">
    <property type="term" value="F:oxidoreductase activity"/>
    <property type="evidence" value="ECO:0007669"/>
    <property type="project" value="InterPro"/>
</dbReference>
<dbReference type="PROSITE" id="PS51352">
    <property type="entry name" value="THIOREDOXIN_2"/>
    <property type="match status" value="1"/>
</dbReference>
<dbReference type="KEGG" id="rsa:RSal33209_2708"/>
<protein>
    <submittedName>
        <fullName evidence="8">Thiol:disulfide interchange protein</fullName>
    </submittedName>
</protein>
<dbReference type="InterPro" id="IPR050553">
    <property type="entry name" value="Thioredoxin_ResA/DsbE_sf"/>
</dbReference>
<dbReference type="eggNOG" id="COG0526">
    <property type="taxonomic scope" value="Bacteria"/>
</dbReference>
<dbReference type="SMR" id="A9WS01"/>
<evidence type="ECO:0000256" key="6">
    <source>
        <dbReference type="SAM" id="MobiDB-lite"/>
    </source>
</evidence>
<dbReference type="CDD" id="cd02966">
    <property type="entry name" value="TlpA_like_family"/>
    <property type="match status" value="1"/>
</dbReference>
<evidence type="ECO:0000256" key="2">
    <source>
        <dbReference type="ARBA" id="ARBA00022748"/>
    </source>
</evidence>
<evidence type="ECO:0000259" key="7">
    <source>
        <dbReference type="PROSITE" id="PS51352"/>
    </source>
</evidence>
<accession>A9WS01</accession>
<dbReference type="GO" id="GO:0030313">
    <property type="term" value="C:cell envelope"/>
    <property type="evidence" value="ECO:0007669"/>
    <property type="project" value="UniProtKB-SubCell"/>
</dbReference>
<organism evidence="8 9">
    <name type="scientific">Renibacterium salmoninarum (strain ATCC 33209 / DSM 20767 / JCM 11484 / NBRC 15589 / NCIMB 2235)</name>
    <dbReference type="NCBI Taxonomy" id="288705"/>
    <lineage>
        <taxon>Bacteria</taxon>
        <taxon>Bacillati</taxon>
        <taxon>Actinomycetota</taxon>
        <taxon>Actinomycetes</taxon>
        <taxon>Micrococcales</taxon>
        <taxon>Micrococcaceae</taxon>
        <taxon>Renibacterium</taxon>
    </lineage>
</organism>
<feature type="region of interest" description="Disordered" evidence="6">
    <location>
        <begin position="1"/>
        <end position="21"/>
    </location>
</feature>
<evidence type="ECO:0000256" key="1">
    <source>
        <dbReference type="ARBA" id="ARBA00004196"/>
    </source>
</evidence>
<evidence type="ECO:0000256" key="5">
    <source>
        <dbReference type="ARBA" id="ARBA00023284"/>
    </source>
</evidence>
<dbReference type="RefSeq" id="WP_012246088.1">
    <property type="nucleotide sequence ID" value="NC_010168.1"/>
</dbReference>
<dbReference type="HOGENOM" id="CLU_042529_11_1_11"/>
<dbReference type="Gene3D" id="3.40.30.10">
    <property type="entry name" value="Glutaredoxin"/>
    <property type="match status" value="1"/>
</dbReference>
<evidence type="ECO:0000313" key="8">
    <source>
        <dbReference type="EMBL" id="ABY24433.1"/>
    </source>
</evidence>
<dbReference type="STRING" id="288705.RSal33209_2708"/>
<reference evidence="9" key="1">
    <citation type="journal article" date="2008" name="J. Bacteriol.">
        <title>Genome sequence of the fish pathogen Renibacterium salmoninarum suggests reductive evolution away from an environmental Arthrobacter ancestor.</title>
        <authorList>
            <person name="Wiens G.D."/>
            <person name="Rockey D.D."/>
            <person name="Wu Z."/>
            <person name="Chang J."/>
            <person name="Levy R."/>
            <person name="Crane S."/>
            <person name="Chen D.S."/>
            <person name="Capri G.R."/>
            <person name="Burnett J.R."/>
            <person name="Sudheesh P.S."/>
            <person name="Schipma M.J."/>
            <person name="Burd H."/>
            <person name="Bhattacharyya A."/>
            <person name="Rhodes L.D."/>
            <person name="Kaul R."/>
            <person name="Strom M.S."/>
        </authorList>
    </citation>
    <scope>NUCLEOTIDE SEQUENCE [LARGE SCALE GENOMIC DNA]</scope>
    <source>
        <strain evidence="9">ATCC 33209 / DSM 20767 / JCM 11484 / NBRC 15589 / NCIMB 2235</strain>
    </source>
</reference>
<dbReference type="Pfam" id="PF00578">
    <property type="entry name" value="AhpC-TSA"/>
    <property type="match status" value="1"/>
</dbReference>
<dbReference type="Proteomes" id="UP000002007">
    <property type="component" value="Chromosome"/>
</dbReference>
<dbReference type="GO" id="GO:0017004">
    <property type="term" value="P:cytochrome complex assembly"/>
    <property type="evidence" value="ECO:0007669"/>
    <property type="project" value="UniProtKB-KW"/>
</dbReference>
<keyword evidence="2" id="KW-0201">Cytochrome c-type biogenesis</keyword>
<evidence type="ECO:0000313" key="9">
    <source>
        <dbReference type="Proteomes" id="UP000002007"/>
    </source>
</evidence>
<dbReference type="GO" id="GO:0016209">
    <property type="term" value="F:antioxidant activity"/>
    <property type="evidence" value="ECO:0007669"/>
    <property type="project" value="InterPro"/>
</dbReference>
<comment type="subcellular location">
    <subcellularLocation>
        <location evidence="1">Cell envelope</location>
    </subcellularLocation>
</comment>
<dbReference type="EMBL" id="CP000910">
    <property type="protein sequence ID" value="ABY24433.1"/>
    <property type="molecule type" value="Genomic_DNA"/>
</dbReference>
<keyword evidence="3" id="KW-0812">Transmembrane</keyword>
<keyword evidence="9" id="KW-1185">Reference proteome</keyword>
<dbReference type="InterPro" id="IPR013766">
    <property type="entry name" value="Thioredoxin_domain"/>
</dbReference>
<keyword evidence="5" id="KW-0676">Redox-active center</keyword>
<keyword evidence="4" id="KW-1015">Disulfide bond</keyword>
<name>A9WS01_RENSM</name>
<gene>
    <name evidence="8" type="primary">tlpA</name>
    <name evidence="8" type="ordered locus">RSal33209_2708</name>
</gene>
<proteinExistence type="predicted"/>
<dbReference type="PANTHER" id="PTHR42852:SF6">
    <property type="entry name" value="THIOL:DISULFIDE INTERCHANGE PROTEIN DSBE"/>
    <property type="match status" value="1"/>
</dbReference>
<keyword evidence="3" id="KW-0735">Signal-anchor</keyword>
<dbReference type="InterPro" id="IPR036249">
    <property type="entry name" value="Thioredoxin-like_sf"/>
</dbReference>
<dbReference type="SUPFAM" id="SSF52833">
    <property type="entry name" value="Thioredoxin-like"/>
    <property type="match status" value="1"/>
</dbReference>
<evidence type="ECO:0000256" key="3">
    <source>
        <dbReference type="ARBA" id="ARBA00022968"/>
    </source>
</evidence>
<feature type="domain" description="Thioredoxin" evidence="7">
    <location>
        <begin position="72"/>
        <end position="216"/>
    </location>
</feature>
<dbReference type="InterPro" id="IPR000866">
    <property type="entry name" value="AhpC/TSA"/>
</dbReference>
<evidence type="ECO:0000256" key="4">
    <source>
        <dbReference type="ARBA" id="ARBA00023157"/>
    </source>
</evidence>